<evidence type="ECO:0000259" key="8">
    <source>
        <dbReference type="PROSITE" id="PS50850"/>
    </source>
</evidence>
<sequence length="428" mass="48287">MTEPIIPTEEEEIDLTLFKIMKTEETREVIPFLVSQFIGFFVLMALQQLYPLYLQKVTTKSAEQIALEWGLIVTIYTFAGIFARIPTAWLLEKYGRKLTVMTSFVLMIIGVGGLIFTTNIVLVSLLFVVLRISNNMYSLSSRLIVSDLRSKYKGLYNSLISSFGRLGNLVGTVGLGFVLNYLPPIVLLIVIVAVAIVGMIVFKLLFIEGKAELRHFTRRIDVKQGKKKTKFKFKLLTSQIFIFFSFGFALYGVIAGLTNPLFSIYGKNVLNLSESLVGTLLGLSQLSFIVISPFVGLLVSKRPNLTYYLLLIASLLTTFNLILFYFYYESVALYATFLFVKNIAQALFFPVIFTIYTFELPKEHFSLLYSISTTLFFLGYASTSYVSGVLFNISYNLPWLYASIVGVVLILTIIVATIYNSKKGEKLQ</sequence>
<dbReference type="Gene3D" id="1.20.1250.20">
    <property type="entry name" value="MFS general substrate transporter like domains"/>
    <property type="match status" value="2"/>
</dbReference>
<feature type="transmembrane region" description="Helical" evidence="7">
    <location>
        <begin position="334"/>
        <end position="356"/>
    </location>
</feature>
<proteinExistence type="predicted"/>
<evidence type="ECO:0000256" key="3">
    <source>
        <dbReference type="ARBA" id="ARBA00022475"/>
    </source>
</evidence>
<dbReference type="EMBL" id="CP084166">
    <property type="protein sequence ID" value="UJG40675.1"/>
    <property type="molecule type" value="Genomic_DNA"/>
</dbReference>
<dbReference type="Pfam" id="PF07690">
    <property type="entry name" value="MFS_1"/>
    <property type="match status" value="1"/>
</dbReference>
<protein>
    <submittedName>
        <fullName evidence="9">MFS transporter</fullName>
    </submittedName>
</protein>
<feature type="transmembrane region" description="Helical" evidence="7">
    <location>
        <begin position="29"/>
        <end position="53"/>
    </location>
</feature>
<evidence type="ECO:0000256" key="5">
    <source>
        <dbReference type="ARBA" id="ARBA00022989"/>
    </source>
</evidence>
<feature type="transmembrane region" description="Helical" evidence="7">
    <location>
        <begin position="235"/>
        <end position="257"/>
    </location>
</feature>
<feature type="transmembrane region" description="Helical" evidence="7">
    <location>
        <begin position="154"/>
        <end position="179"/>
    </location>
</feature>
<feature type="transmembrane region" description="Helical" evidence="7">
    <location>
        <begin position="105"/>
        <end position="133"/>
    </location>
</feature>
<dbReference type="SUPFAM" id="SSF103473">
    <property type="entry name" value="MFS general substrate transporter"/>
    <property type="match status" value="1"/>
</dbReference>
<dbReference type="PROSITE" id="PS50850">
    <property type="entry name" value="MFS"/>
    <property type="match status" value="1"/>
</dbReference>
<evidence type="ECO:0000256" key="6">
    <source>
        <dbReference type="ARBA" id="ARBA00023136"/>
    </source>
</evidence>
<evidence type="ECO:0000256" key="7">
    <source>
        <dbReference type="SAM" id="Phobius"/>
    </source>
</evidence>
<keyword evidence="3" id="KW-1003">Cell membrane</keyword>
<dbReference type="InterPro" id="IPR011701">
    <property type="entry name" value="MFS"/>
</dbReference>
<dbReference type="GO" id="GO:0005886">
    <property type="term" value="C:plasma membrane"/>
    <property type="evidence" value="ECO:0007669"/>
    <property type="project" value="UniProtKB-SubCell"/>
</dbReference>
<feature type="transmembrane region" description="Helical" evidence="7">
    <location>
        <begin position="306"/>
        <end position="328"/>
    </location>
</feature>
<feature type="domain" description="Major facilitator superfamily (MFS) profile" evidence="8">
    <location>
        <begin position="28"/>
        <end position="423"/>
    </location>
</feature>
<feature type="transmembrane region" description="Helical" evidence="7">
    <location>
        <begin position="368"/>
        <end position="393"/>
    </location>
</feature>
<dbReference type="AlphaFoldDB" id="A0A9Y1FKV6"/>
<dbReference type="Proteomes" id="UP001201020">
    <property type="component" value="Chromosome"/>
</dbReference>
<name>A0A9Y1FKV6_9ARCH</name>
<feature type="transmembrane region" description="Helical" evidence="7">
    <location>
        <begin position="277"/>
        <end position="299"/>
    </location>
</feature>
<comment type="subcellular location">
    <subcellularLocation>
        <location evidence="1">Cell membrane</location>
        <topology evidence="1">Multi-pass membrane protein</topology>
    </subcellularLocation>
</comment>
<evidence type="ECO:0000256" key="2">
    <source>
        <dbReference type="ARBA" id="ARBA00022448"/>
    </source>
</evidence>
<evidence type="ECO:0000256" key="4">
    <source>
        <dbReference type="ARBA" id="ARBA00022692"/>
    </source>
</evidence>
<keyword evidence="6 7" id="KW-0472">Membrane</keyword>
<feature type="transmembrane region" description="Helical" evidence="7">
    <location>
        <begin position="65"/>
        <end position="85"/>
    </location>
</feature>
<feature type="transmembrane region" description="Helical" evidence="7">
    <location>
        <begin position="185"/>
        <end position="206"/>
    </location>
</feature>
<feature type="transmembrane region" description="Helical" evidence="7">
    <location>
        <begin position="399"/>
        <end position="419"/>
    </location>
</feature>
<evidence type="ECO:0000256" key="1">
    <source>
        <dbReference type="ARBA" id="ARBA00004651"/>
    </source>
</evidence>
<dbReference type="PANTHER" id="PTHR23517">
    <property type="entry name" value="RESISTANCE PROTEIN MDTM, PUTATIVE-RELATED-RELATED"/>
    <property type="match status" value="1"/>
</dbReference>
<dbReference type="InterPro" id="IPR036259">
    <property type="entry name" value="MFS_trans_sf"/>
</dbReference>
<dbReference type="InterPro" id="IPR005829">
    <property type="entry name" value="Sugar_transporter_CS"/>
</dbReference>
<organism evidence="9">
    <name type="scientific">Candidatus Heimdallarchaeum aukensis</name>
    <dbReference type="NCBI Taxonomy" id="2876573"/>
    <lineage>
        <taxon>Archaea</taxon>
        <taxon>Promethearchaeati</taxon>
        <taxon>Candidatus Heimdallarchaeota</taxon>
        <taxon>Candidatus Heimdallarchaeia (ex Rinke et al. 2021) (nom. nud.)</taxon>
        <taxon>Candidatus Heimdallarchaeales</taxon>
        <taxon>Candidatus Heimdallarchaeaceae</taxon>
        <taxon>Candidatus Heimdallarchaeum</taxon>
    </lineage>
</organism>
<dbReference type="GO" id="GO:0022857">
    <property type="term" value="F:transmembrane transporter activity"/>
    <property type="evidence" value="ECO:0007669"/>
    <property type="project" value="InterPro"/>
</dbReference>
<dbReference type="PROSITE" id="PS00216">
    <property type="entry name" value="SUGAR_TRANSPORT_1"/>
    <property type="match status" value="1"/>
</dbReference>
<dbReference type="InterPro" id="IPR050171">
    <property type="entry name" value="MFS_Transporters"/>
</dbReference>
<keyword evidence="4 7" id="KW-0812">Transmembrane</keyword>
<gene>
    <name evidence="9" type="ORF">K9W45_12670</name>
</gene>
<accession>A0A9Y1FKV6</accession>
<reference evidence="9" key="1">
    <citation type="journal article" date="2022" name="Nat. Microbiol.">
        <title>Unique mobile elements and scalable gene flow at the prokaryote-eukaryote boundary revealed by circularized Asgard archaea genomes.</title>
        <authorList>
            <person name="Wu F."/>
            <person name="Speth D.R."/>
            <person name="Philosof A."/>
            <person name="Cremiere A."/>
            <person name="Narayanan A."/>
            <person name="Barco R.A."/>
            <person name="Connon S.A."/>
            <person name="Amend J.P."/>
            <person name="Antoshechkin I.A."/>
            <person name="Orphan V.J."/>
        </authorList>
    </citation>
    <scope>NUCLEOTIDE SEQUENCE</scope>
    <source>
        <strain evidence="9">PM71</strain>
    </source>
</reference>
<dbReference type="InterPro" id="IPR020846">
    <property type="entry name" value="MFS_dom"/>
</dbReference>
<keyword evidence="2" id="KW-0813">Transport</keyword>
<dbReference type="PANTHER" id="PTHR23517:SF3">
    <property type="entry name" value="INTEGRAL MEMBRANE TRANSPORT PROTEIN"/>
    <property type="match status" value="1"/>
</dbReference>
<keyword evidence="5 7" id="KW-1133">Transmembrane helix</keyword>
<evidence type="ECO:0000313" key="9">
    <source>
        <dbReference type="EMBL" id="UJG40675.1"/>
    </source>
</evidence>